<dbReference type="Proteomes" id="UP000526408">
    <property type="component" value="Unassembled WGS sequence"/>
</dbReference>
<evidence type="ECO:0000313" key="3">
    <source>
        <dbReference type="EMBL" id="NKX45260.1"/>
    </source>
</evidence>
<dbReference type="InterPro" id="IPR002477">
    <property type="entry name" value="Peptidoglycan-bd-like"/>
</dbReference>
<name>A0A7X6GZI7_9RHOB</name>
<protein>
    <submittedName>
        <fullName evidence="3">Peptidoglycan-binding protein</fullName>
    </submittedName>
</protein>
<dbReference type="Gene3D" id="3.40.50.1460">
    <property type="match status" value="1"/>
</dbReference>
<organism evidence="3 4">
    <name type="scientific">Roseicyclus persicicus</name>
    <dbReference type="NCBI Taxonomy" id="2650661"/>
    <lineage>
        <taxon>Bacteria</taxon>
        <taxon>Pseudomonadati</taxon>
        <taxon>Pseudomonadota</taxon>
        <taxon>Alphaproteobacteria</taxon>
        <taxon>Rhodobacterales</taxon>
        <taxon>Roseobacteraceae</taxon>
        <taxon>Roseicyclus</taxon>
    </lineage>
</organism>
<dbReference type="SUPFAM" id="SSF52129">
    <property type="entry name" value="Caspase-like"/>
    <property type="match status" value="1"/>
</dbReference>
<dbReference type="Gene3D" id="1.10.101.10">
    <property type="entry name" value="PGBD-like superfamily/PGBD"/>
    <property type="match status" value="2"/>
</dbReference>
<dbReference type="EMBL" id="JAAZQQ010000003">
    <property type="protein sequence ID" value="NKX45260.1"/>
    <property type="molecule type" value="Genomic_DNA"/>
</dbReference>
<keyword evidence="4" id="KW-1185">Reference proteome</keyword>
<dbReference type="Pfam" id="PF01471">
    <property type="entry name" value="PG_binding_1"/>
    <property type="match status" value="2"/>
</dbReference>
<comment type="caution">
    <text evidence="3">The sequence shown here is derived from an EMBL/GenBank/DDBJ whole genome shotgun (WGS) entry which is preliminary data.</text>
</comment>
<dbReference type="InterPro" id="IPR036365">
    <property type="entry name" value="PGBD-like_sf"/>
</dbReference>
<accession>A0A7X6GZI7</accession>
<evidence type="ECO:0000256" key="1">
    <source>
        <dbReference type="SAM" id="SignalP"/>
    </source>
</evidence>
<reference evidence="3 4" key="1">
    <citation type="submission" date="2020-04" db="EMBL/GenBank/DDBJ databases">
        <authorList>
            <person name="Yoon J."/>
        </authorList>
    </citation>
    <scope>NUCLEOTIDE SEQUENCE [LARGE SCALE GENOMIC DNA]</scope>
    <source>
        <strain evidence="3 4">KMU-115</strain>
    </source>
</reference>
<proteinExistence type="predicted"/>
<dbReference type="InterPro" id="IPR029030">
    <property type="entry name" value="Caspase-like_dom_sf"/>
</dbReference>
<feature type="chain" id="PRO_5030703253" evidence="1">
    <location>
        <begin position="20"/>
        <end position="550"/>
    </location>
</feature>
<evidence type="ECO:0000313" key="4">
    <source>
        <dbReference type="Proteomes" id="UP000526408"/>
    </source>
</evidence>
<evidence type="ECO:0000259" key="2">
    <source>
        <dbReference type="Pfam" id="PF01471"/>
    </source>
</evidence>
<gene>
    <name evidence="3" type="ORF">HCU73_11700</name>
</gene>
<dbReference type="AlphaFoldDB" id="A0A7X6GZI7"/>
<feature type="signal peptide" evidence="1">
    <location>
        <begin position="1"/>
        <end position="19"/>
    </location>
</feature>
<feature type="domain" description="Peptidoglycan binding-like" evidence="2">
    <location>
        <begin position="489"/>
        <end position="539"/>
    </location>
</feature>
<feature type="domain" description="Peptidoglycan binding-like" evidence="2">
    <location>
        <begin position="290"/>
        <end position="338"/>
    </location>
</feature>
<keyword evidence="1" id="KW-0732">Signal</keyword>
<sequence length="550" mass="58148">MRALVSLALAVLAAPAAWADTALLIANTRHDSAQTLRYAGEIAALERPLSQAGFDVIVVENGTAEALRAGVSALLAADETERVLVAVAGHVVRSQRGTWVLGTDADTPDLATVGGQGMALDVLLEIAGRAPGRALVLVGQEPRRIDLGPGLARGMGPVEAPQGVTVLSGAPDDLADLVLGVALRPGADLAGAVASSRDLRSHGFLSPALPFLGALDTAPAGPAAPSAEEAALWAAVQELNSVGAYRAYLEQYPEGAFAAEARAAVAGLEAQPFDPLVAAEAVETALGLSRAARQQIQRDLTLLDFDTRGIDGIFGRGTRGAIRAWQEVRGFEATGFLTGPQIGVLREAAVQRAAELEEEARRRAEAEARADRAFWQAIGEGADEAGLRAYLERYPSGQFAAIARARLDAIEAERRAQAEAAERATWDAVRQRDTVEAYRRYLSDYPQGLFVEMARARIAELESGLSPQEQAQAEAREAALNLAPQMRGLVEQRLAAMGLDPGPVDGVFDVRTRQAIRAYQQARGIPATGYLDQLTVVRLLAEAIGGRIFD</sequence>
<dbReference type="RefSeq" id="WP_168623637.1">
    <property type="nucleotide sequence ID" value="NZ_JAAZQQ010000003.1"/>
</dbReference>
<dbReference type="InterPro" id="IPR036366">
    <property type="entry name" value="PGBDSf"/>
</dbReference>
<dbReference type="SUPFAM" id="SSF47090">
    <property type="entry name" value="PGBD-like"/>
    <property type="match status" value="2"/>
</dbReference>